<feature type="transmembrane region" description="Helical" evidence="1">
    <location>
        <begin position="116"/>
        <end position="139"/>
    </location>
</feature>
<dbReference type="InterPro" id="IPR013099">
    <property type="entry name" value="K_chnl_dom"/>
</dbReference>
<sequence length="225" mass="25009">MKGRKSEKQFTRLLAFLLAYLFLTPFIPQNSWTTVIVQIWLSVTLLFAASVAQNKKKHRTLIVVLVLVAVCLHWLGIYEVLPFSGEGALFLFVVFYALLIHAFGKRLIRARHVTGEVIMVALCIYLVIGLLWGAGYALMDALSGGTAFGGTLLENVQTSKLHLYNYFSMVTLTTLGYGDITPQIPEAASLCQMEAIIGQFFTAVLVAWLVGMYGKPMGRQQPEQE</sequence>
<accession>A0A851GNX0</accession>
<proteinExistence type="predicted"/>
<dbReference type="Pfam" id="PF07885">
    <property type="entry name" value="Ion_trans_2"/>
    <property type="match status" value="1"/>
</dbReference>
<gene>
    <name evidence="3" type="ORF">HW115_09445</name>
</gene>
<feature type="transmembrane region" description="Helical" evidence="1">
    <location>
        <begin position="195"/>
        <end position="214"/>
    </location>
</feature>
<feature type="transmembrane region" description="Helical" evidence="1">
    <location>
        <begin position="87"/>
        <end position="104"/>
    </location>
</feature>
<keyword evidence="1" id="KW-0812">Transmembrane</keyword>
<feature type="transmembrane region" description="Helical" evidence="1">
    <location>
        <begin position="61"/>
        <end position="81"/>
    </location>
</feature>
<organism evidence="3 4">
    <name type="scientific">Oceaniferula marina</name>
    <dbReference type="NCBI Taxonomy" id="2748318"/>
    <lineage>
        <taxon>Bacteria</taxon>
        <taxon>Pseudomonadati</taxon>
        <taxon>Verrucomicrobiota</taxon>
        <taxon>Verrucomicrobiia</taxon>
        <taxon>Verrucomicrobiales</taxon>
        <taxon>Verrucomicrobiaceae</taxon>
        <taxon>Oceaniferula</taxon>
    </lineage>
</organism>
<protein>
    <submittedName>
        <fullName evidence="3">Ion channel protein</fullName>
    </submittedName>
</protein>
<feature type="transmembrane region" description="Helical" evidence="1">
    <location>
        <begin position="12"/>
        <end position="29"/>
    </location>
</feature>
<evidence type="ECO:0000256" key="1">
    <source>
        <dbReference type="SAM" id="Phobius"/>
    </source>
</evidence>
<name>A0A851GNX0_9BACT</name>
<dbReference type="AlphaFoldDB" id="A0A851GNX0"/>
<dbReference type="Proteomes" id="UP000557872">
    <property type="component" value="Unassembled WGS sequence"/>
</dbReference>
<dbReference type="SUPFAM" id="SSF81324">
    <property type="entry name" value="Voltage-gated potassium channels"/>
    <property type="match status" value="1"/>
</dbReference>
<comment type="caution">
    <text evidence="3">The sequence shown here is derived from an EMBL/GenBank/DDBJ whole genome shotgun (WGS) entry which is preliminary data.</text>
</comment>
<reference evidence="3 4" key="1">
    <citation type="submission" date="2020-07" db="EMBL/GenBank/DDBJ databases">
        <title>Roseicoccus Jingziensis gen. nov., sp. nov., isolated from coastal seawater.</title>
        <authorList>
            <person name="Feng X."/>
        </authorList>
    </citation>
    <scope>NUCLEOTIDE SEQUENCE [LARGE SCALE GENOMIC DNA]</scope>
    <source>
        <strain evidence="3 4">N1E253</strain>
    </source>
</reference>
<evidence type="ECO:0000313" key="4">
    <source>
        <dbReference type="Proteomes" id="UP000557872"/>
    </source>
</evidence>
<feature type="domain" description="Potassium channel" evidence="2">
    <location>
        <begin position="164"/>
        <end position="209"/>
    </location>
</feature>
<keyword evidence="1" id="KW-1133">Transmembrane helix</keyword>
<keyword evidence="4" id="KW-1185">Reference proteome</keyword>
<feature type="transmembrane region" description="Helical" evidence="1">
    <location>
        <begin position="35"/>
        <end position="52"/>
    </location>
</feature>
<dbReference type="Gene3D" id="1.10.287.70">
    <property type="match status" value="1"/>
</dbReference>
<dbReference type="EMBL" id="JACBAZ010000003">
    <property type="protein sequence ID" value="NWK55834.1"/>
    <property type="molecule type" value="Genomic_DNA"/>
</dbReference>
<evidence type="ECO:0000313" key="3">
    <source>
        <dbReference type="EMBL" id="NWK55834.1"/>
    </source>
</evidence>
<keyword evidence="1" id="KW-0472">Membrane</keyword>
<evidence type="ECO:0000259" key="2">
    <source>
        <dbReference type="Pfam" id="PF07885"/>
    </source>
</evidence>